<feature type="transmembrane region" description="Helical" evidence="1">
    <location>
        <begin position="63"/>
        <end position="86"/>
    </location>
</feature>
<feature type="transmembrane region" description="Helical" evidence="1">
    <location>
        <begin position="177"/>
        <end position="198"/>
    </location>
</feature>
<feature type="transmembrane region" description="Helical" evidence="1">
    <location>
        <begin position="425"/>
        <end position="444"/>
    </location>
</feature>
<proteinExistence type="predicted"/>
<dbReference type="InterPro" id="IPR006726">
    <property type="entry name" value="PHBA_efflux_AaeB/fusaric-R"/>
</dbReference>
<accession>A0A1M5R8X1</accession>
<gene>
    <name evidence="2" type="ORF">SAMN05444169_6423</name>
</gene>
<dbReference type="GO" id="GO:0022857">
    <property type="term" value="F:transmembrane transporter activity"/>
    <property type="evidence" value="ECO:0007669"/>
    <property type="project" value="InterPro"/>
</dbReference>
<feature type="transmembrane region" description="Helical" evidence="1">
    <location>
        <begin position="476"/>
        <end position="498"/>
    </location>
</feature>
<evidence type="ECO:0000313" key="2">
    <source>
        <dbReference type="EMBL" id="SHH22807.1"/>
    </source>
</evidence>
<evidence type="ECO:0000256" key="1">
    <source>
        <dbReference type="SAM" id="Phobius"/>
    </source>
</evidence>
<keyword evidence="1" id="KW-0812">Transmembrane</keyword>
<dbReference type="Pfam" id="PF04632">
    <property type="entry name" value="FUSC"/>
    <property type="match status" value="2"/>
</dbReference>
<dbReference type="RefSeq" id="WP_338075234.1">
    <property type="nucleotide sequence ID" value="NZ_LT670818.1"/>
</dbReference>
<feature type="transmembrane region" description="Helical" evidence="1">
    <location>
        <begin position="37"/>
        <end position="57"/>
    </location>
</feature>
<sequence>MTDLPRRTIIKSTGAIGAAMLPATQTKKMVRADSHGLFARFAGLPASSWALALRIWLAVIMALYAGFWLELDAPSSAAVAIAIVAMPTRAQGMEKAGFLLLATILGVAASIVIAGFFSQTSGLLLAVFGVWIGLCVYAARMLDGNRAFAAALCSVTVALVAIQQIDSPQLVFQTAMARGAAIAVGVVVVALVNDVLAVPDYYPVLSARLEELHRQVMSYVEGVVRGEATSARAAVGLLRDIAAVRSEIASLATESSSGNARSAAARTAIVGLVTELFLARALAALRVAAAPARDPDGSSGLMTICRSWLRKELIGKNADVLGSLDALRAGTYPLRQWRAPLHRSRRIAAESGVRAAIHFTLIAILFVMAGWPATEISLYFAAFIIALSSIAPDARMLTAVAIAAMPIACLLAGVLKYFVFNGVSGFPLLAIGLAPVVIGSALLMTVPSRSWLGRLILIFTLTVFDAANPQNYDPRVYLVTSFLACLAAILAFAAHLLIPPLSNDRRLQLLLDETRRDLSNLDAQPHPHATPEEAAFHDATRIEQIVTASGASLSYSQVVDEAMDCFDRAASLRQGYAELDRLATGPLAGAAYTARRALAQRDRSVILRAAEALRKAAAQHGLTADSACAALALASVAFAPAQSAPRSANSEQP</sequence>
<keyword evidence="1" id="KW-0472">Membrane</keyword>
<dbReference type="EMBL" id="LT670818">
    <property type="protein sequence ID" value="SHH22807.1"/>
    <property type="molecule type" value="Genomic_DNA"/>
</dbReference>
<name>A0A1M5R8X1_9BRAD</name>
<dbReference type="AlphaFoldDB" id="A0A1M5R8X1"/>
<feature type="transmembrane region" description="Helical" evidence="1">
    <location>
        <begin position="98"/>
        <end position="117"/>
    </location>
</feature>
<organism evidence="2 3">
    <name type="scientific">Bradyrhizobium erythrophlei</name>
    <dbReference type="NCBI Taxonomy" id="1437360"/>
    <lineage>
        <taxon>Bacteria</taxon>
        <taxon>Pseudomonadati</taxon>
        <taxon>Pseudomonadota</taxon>
        <taxon>Alphaproteobacteria</taxon>
        <taxon>Hyphomicrobiales</taxon>
        <taxon>Nitrobacteraceae</taxon>
        <taxon>Bradyrhizobium</taxon>
    </lineage>
</organism>
<feature type="transmembrane region" description="Helical" evidence="1">
    <location>
        <begin position="123"/>
        <end position="140"/>
    </location>
</feature>
<keyword evidence="1" id="KW-1133">Transmembrane helix</keyword>
<protein>
    <submittedName>
        <fullName evidence="2">Uncharacterized membrane protein YccC</fullName>
    </submittedName>
</protein>
<feature type="transmembrane region" description="Helical" evidence="1">
    <location>
        <begin position="399"/>
        <end position="419"/>
    </location>
</feature>
<reference evidence="2 3" key="1">
    <citation type="submission" date="2016-11" db="EMBL/GenBank/DDBJ databases">
        <authorList>
            <person name="Jaros S."/>
            <person name="Januszkiewicz K."/>
            <person name="Wedrychowicz H."/>
        </authorList>
    </citation>
    <scope>NUCLEOTIDE SEQUENCE [LARGE SCALE GENOMIC DNA]</scope>
    <source>
        <strain evidence="2 3">GAS242</strain>
    </source>
</reference>
<evidence type="ECO:0000313" key="3">
    <source>
        <dbReference type="Proteomes" id="UP000190675"/>
    </source>
</evidence>
<feature type="transmembrane region" description="Helical" evidence="1">
    <location>
        <begin position="147"/>
        <end position="165"/>
    </location>
</feature>
<dbReference type="Proteomes" id="UP000190675">
    <property type="component" value="Chromosome I"/>
</dbReference>
<dbReference type="GO" id="GO:0005886">
    <property type="term" value="C:plasma membrane"/>
    <property type="evidence" value="ECO:0007669"/>
    <property type="project" value="InterPro"/>
</dbReference>